<gene>
    <name evidence="4" type="ORF">R3P38DRAFT_3250111</name>
</gene>
<dbReference type="InterPro" id="IPR032675">
    <property type="entry name" value="LRR_dom_sf"/>
</dbReference>
<dbReference type="InterPro" id="IPR027038">
    <property type="entry name" value="RanGap"/>
</dbReference>
<dbReference type="GO" id="GO:0006913">
    <property type="term" value="P:nucleocytoplasmic transport"/>
    <property type="evidence" value="ECO:0007669"/>
    <property type="project" value="TreeGrafter"/>
</dbReference>
<dbReference type="SMART" id="SM00368">
    <property type="entry name" value="LRR_RI"/>
    <property type="match status" value="6"/>
</dbReference>
<evidence type="ECO:0000256" key="2">
    <source>
        <dbReference type="ARBA" id="ARBA00022614"/>
    </source>
</evidence>
<organism evidence="4 5">
    <name type="scientific">Favolaschia claudopus</name>
    <dbReference type="NCBI Taxonomy" id="2862362"/>
    <lineage>
        <taxon>Eukaryota</taxon>
        <taxon>Fungi</taxon>
        <taxon>Dikarya</taxon>
        <taxon>Basidiomycota</taxon>
        <taxon>Agaricomycotina</taxon>
        <taxon>Agaricomycetes</taxon>
        <taxon>Agaricomycetidae</taxon>
        <taxon>Agaricales</taxon>
        <taxon>Marasmiineae</taxon>
        <taxon>Mycenaceae</taxon>
        <taxon>Favolaschia</taxon>
    </lineage>
</organism>
<dbReference type="SUPFAM" id="SSF52047">
    <property type="entry name" value="RNI-like"/>
    <property type="match status" value="1"/>
</dbReference>
<proteinExistence type="predicted"/>
<dbReference type="Gene3D" id="3.80.10.10">
    <property type="entry name" value="Ribonuclease Inhibitor"/>
    <property type="match status" value="2"/>
</dbReference>
<evidence type="ECO:0000256" key="3">
    <source>
        <dbReference type="ARBA" id="ARBA00022737"/>
    </source>
</evidence>
<keyword evidence="2" id="KW-0433">Leucine-rich repeat</keyword>
<dbReference type="Pfam" id="PF13516">
    <property type="entry name" value="LRR_6"/>
    <property type="match status" value="4"/>
</dbReference>
<sequence length="534" mass="60091">MAAPIVDFSQYDMVLMYARSILRQRKEQRRELELLRQRQQKEFDLILQQPHKNDAIASETQGEWLGQEGDPVSLDGPMALPMPVEIGSDNDFKDVFQFLQSNLDPKDVLAAENQSMRDELTSTLGMKPGHEIKWNTPMVEFKRGVVYDDGRLDLCKMVVGPTHIEKLLDALERNTVITRFLLGNNVMSTTGARRIARFIEDHPNRIDTWYIAGNHVRAPGFQLLVDAMVNSPRITNIWLKRNPLTPASVNNVIRLITQTPNLRTLDLENTELGDSGVVTIMNEITGRDLPMRNIYLNANGIGERASIAIAGYLAHPNCKLESLYLGSNPVGDAGVLPMAKALESNTSLLRLSMTSTGLTSKGVSALCSALSTHPRIMFLDLSHSQTTRVHRQRFNHMADIAIPAIISLMKNPTMRHLNLGRTSFSAEGLETIKGTVAESNLCEYHAFRKLDRGEAMSCPLATRRALENNVKQFYPAEGSYDHFSNSLAARFLYSPEDVRLIDSVYRTRDKRGDKEIVQFWEEGDPVWQLVDNDV</sequence>
<dbReference type="GO" id="GO:0005096">
    <property type="term" value="F:GTPase activator activity"/>
    <property type="evidence" value="ECO:0007669"/>
    <property type="project" value="UniProtKB-KW"/>
</dbReference>
<dbReference type="PANTHER" id="PTHR24113">
    <property type="entry name" value="RAN GTPASE-ACTIVATING PROTEIN 1"/>
    <property type="match status" value="1"/>
</dbReference>
<dbReference type="PANTHER" id="PTHR24113:SF12">
    <property type="entry name" value="RAN GTPASE-ACTIVATING PROTEIN 1"/>
    <property type="match status" value="1"/>
</dbReference>
<dbReference type="GO" id="GO:0031267">
    <property type="term" value="F:small GTPase binding"/>
    <property type="evidence" value="ECO:0007669"/>
    <property type="project" value="TreeGrafter"/>
</dbReference>
<dbReference type="AlphaFoldDB" id="A0AAW0EIQ5"/>
<dbReference type="GO" id="GO:0048471">
    <property type="term" value="C:perinuclear region of cytoplasm"/>
    <property type="evidence" value="ECO:0007669"/>
    <property type="project" value="TreeGrafter"/>
</dbReference>
<protein>
    <submittedName>
        <fullName evidence="4">RNI-like protein</fullName>
    </submittedName>
</protein>
<keyword evidence="5" id="KW-1185">Reference proteome</keyword>
<dbReference type="GO" id="GO:0005829">
    <property type="term" value="C:cytosol"/>
    <property type="evidence" value="ECO:0007669"/>
    <property type="project" value="TreeGrafter"/>
</dbReference>
<evidence type="ECO:0000313" key="5">
    <source>
        <dbReference type="Proteomes" id="UP001362999"/>
    </source>
</evidence>
<dbReference type="GO" id="GO:0005634">
    <property type="term" value="C:nucleus"/>
    <property type="evidence" value="ECO:0007669"/>
    <property type="project" value="TreeGrafter"/>
</dbReference>
<evidence type="ECO:0000256" key="1">
    <source>
        <dbReference type="ARBA" id="ARBA00022468"/>
    </source>
</evidence>
<keyword evidence="3" id="KW-0677">Repeat</keyword>
<name>A0AAW0EIQ5_9AGAR</name>
<comment type="caution">
    <text evidence="4">The sequence shown here is derived from an EMBL/GenBank/DDBJ whole genome shotgun (WGS) entry which is preliminary data.</text>
</comment>
<accession>A0AAW0EIQ5</accession>
<evidence type="ECO:0000313" key="4">
    <source>
        <dbReference type="EMBL" id="KAK7064531.1"/>
    </source>
</evidence>
<dbReference type="Proteomes" id="UP001362999">
    <property type="component" value="Unassembled WGS sequence"/>
</dbReference>
<dbReference type="InterPro" id="IPR001611">
    <property type="entry name" value="Leu-rich_rpt"/>
</dbReference>
<keyword evidence="1" id="KW-0343">GTPase activation</keyword>
<reference evidence="4 5" key="1">
    <citation type="journal article" date="2024" name="J Genomics">
        <title>Draft genome sequencing and assembly of Favolaschia claudopus CIRM-BRFM 2984 isolated from oak limbs.</title>
        <authorList>
            <person name="Navarro D."/>
            <person name="Drula E."/>
            <person name="Chaduli D."/>
            <person name="Cazenave R."/>
            <person name="Ahrendt S."/>
            <person name="Wang J."/>
            <person name="Lipzen A."/>
            <person name="Daum C."/>
            <person name="Barry K."/>
            <person name="Grigoriev I.V."/>
            <person name="Favel A."/>
            <person name="Rosso M.N."/>
            <person name="Martin F."/>
        </authorList>
    </citation>
    <scope>NUCLEOTIDE SEQUENCE [LARGE SCALE GENOMIC DNA]</scope>
    <source>
        <strain evidence="4 5">CIRM-BRFM 2984</strain>
    </source>
</reference>
<dbReference type="EMBL" id="JAWWNJ010000001">
    <property type="protein sequence ID" value="KAK7064531.1"/>
    <property type="molecule type" value="Genomic_DNA"/>
</dbReference>